<dbReference type="InterPro" id="IPR038973">
    <property type="entry name" value="MutL/Mlh/Pms-like"/>
</dbReference>
<dbReference type="Proteomes" id="UP001562354">
    <property type="component" value="Unassembled WGS sequence"/>
</dbReference>
<proteinExistence type="inferred from homology"/>
<comment type="caution">
    <text evidence="6">The sequence shown here is derived from an EMBL/GenBank/DDBJ whole genome shotgun (WGS) entry which is preliminary data.</text>
</comment>
<evidence type="ECO:0000256" key="2">
    <source>
        <dbReference type="ARBA" id="ARBA00022763"/>
    </source>
</evidence>
<feature type="domain" description="DNA mismatch repair protein S5" evidence="5">
    <location>
        <begin position="217"/>
        <end position="361"/>
    </location>
</feature>
<dbReference type="SUPFAM" id="SSF54211">
    <property type="entry name" value="Ribosomal protein S5 domain 2-like"/>
    <property type="match status" value="1"/>
</dbReference>
<dbReference type="Gene3D" id="3.30.1370.100">
    <property type="entry name" value="MutL, C-terminal domain, regulatory subdomain"/>
    <property type="match status" value="1"/>
</dbReference>
<dbReference type="InterPro" id="IPR002099">
    <property type="entry name" value="MutL/Mlh/PMS"/>
</dbReference>
<dbReference type="PANTHER" id="PTHR10073:SF52">
    <property type="entry name" value="MISMATCH REPAIR ENDONUCLEASE PMS2"/>
    <property type="match status" value="1"/>
</dbReference>
<dbReference type="Pfam" id="PF13589">
    <property type="entry name" value="HATPase_c_3"/>
    <property type="match status" value="1"/>
</dbReference>
<dbReference type="SUPFAM" id="SSF55874">
    <property type="entry name" value="ATPase domain of HSP90 chaperone/DNA topoisomerase II/histidine kinase"/>
    <property type="match status" value="1"/>
</dbReference>
<dbReference type="PANTHER" id="PTHR10073">
    <property type="entry name" value="DNA MISMATCH REPAIR PROTEIN MLH, PMS, MUTL"/>
    <property type="match status" value="1"/>
</dbReference>
<feature type="compositionally biased region" description="Polar residues" evidence="3">
    <location>
        <begin position="604"/>
        <end position="625"/>
    </location>
</feature>
<dbReference type="GeneID" id="95976073"/>
<dbReference type="Pfam" id="PF08676">
    <property type="entry name" value="MutL_C"/>
    <property type="match status" value="1"/>
</dbReference>
<feature type="compositionally biased region" description="Basic and acidic residues" evidence="3">
    <location>
        <begin position="561"/>
        <end position="577"/>
    </location>
</feature>
<accession>A0ABR3PID1</accession>
<protein>
    <recommendedName>
        <fullName evidence="8">DNA mismatch repair protein MutL</fullName>
    </recommendedName>
</protein>
<keyword evidence="2" id="KW-0227">DNA damage</keyword>
<dbReference type="CDD" id="cd16926">
    <property type="entry name" value="HATPase_MutL-MLH-PMS-like"/>
    <property type="match status" value="1"/>
</dbReference>
<feature type="compositionally biased region" description="Acidic residues" evidence="3">
    <location>
        <begin position="544"/>
        <end position="560"/>
    </location>
</feature>
<dbReference type="RefSeq" id="XP_069201769.1">
    <property type="nucleotide sequence ID" value="XM_069341675.1"/>
</dbReference>
<dbReference type="Gene3D" id="3.30.1540.20">
    <property type="entry name" value="MutL, C-terminal domain, dimerisation subdomain"/>
    <property type="match status" value="1"/>
</dbReference>
<name>A0ABR3PID1_9PEZI</name>
<dbReference type="InterPro" id="IPR014721">
    <property type="entry name" value="Ribsml_uS5_D2-typ_fold_subgr"/>
</dbReference>
<evidence type="ECO:0000313" key="7">
    <source>
        <dbReference type="Proteomes" id="UP001562354"/>
    </source>
</evidence>
<dbReference type="InterPro" id="IPR013507">
    <property type="entry name" value="DNA_mismatch_S5_2-like"/>
</dbReference>
<sequence length="1015" mass="112375">MATIKAIHQKSVHQIQSGQVIVDLNSVVKELVENSVDAGATSIEVRFRNHGLDAIEVVDNGSGISRDDYESVALKHHTSKLSTYDDLESLSTFGFRGEALASLCALSKLHVITARDVDAPKGSRLEFEFSGKLRSTAIVAAQKGTRVVVENLFHNLPVRKKELEKNIKREYGKVLALLQAYACISTGIRFVVSNQMPKAGKNVAFSTNMNTNTKDNITNVFGVKTSHALIRLDLRLALRPSRPGFSFQPHATTEAKSDSTSQDVIVQGHVSRPVFGEGRQAPDRQFFFVNSRPCGLPQVAKAFNEAYKSFNVSQSPFIFANLVMDTYAYDVNVSPDKRTILLHDQTELLESLETALLQLFEEQEQSVPQSKLAAAAPTRLPSYRPLTIMDNAMDRTGSGSPEASSQPATEDDGDDASQDPLPQRAPHNLIHEWMGRDTVDRTTVGSSRSAKQEQAPALVQNAFDRMRPLRTPKQVAEITVGGTTTRTVIGTGGPYKKRRIHTIITPSSASSLHVFAMPGSQLEHDNDDGDVEATDEENYHRVTEDEEDCPSDLTSADDEESHARHDDDVSPSHKESSPQRVGQAQGVDNDVGSRQTRAPGKVQIETSEYNRQVSTTEPVSTQSTACPFLHDHTDDEEENEPEWSPREEEAVVSPSHHHAHSEDSDGDYDDEDARANGDTEEVARLIRDAEVTALQQPSSDNTKRAHQAMRGSIGSRYSVLNLTTSSLIDLHEIKQQALLLGDINPNRNTRAVGRPNLDLADYFDKADAESRLSLTVSKADFRSMSVAGQFNLGFIIAMRPSVEAANDDLFIIDQHAADEKFNFERFTHSLELDSQRLAQPKKLYLTAVEEEIILNHSEALTANGFIIETDTSGTSLVGERCKLICLPMSRDTTFDLSDLEELLHFLSDHSATASAHTIPRPTKVRKMLAMRACRSSIMVGKTLNQPQMQRVVGNLGEMDKPWNCPHGRPTMRHLAGLGSWEAWDEQQEYQRGDGDVGGGPTKWRDWVRKVKMRDD</sequence>
<dbReference type="InterPro" id="IPR042120">
    <property type="entry name" value="MutL_C_dimsub"/>
</dbReference>
<evidence type="ECO:0000259" key="4">
    <source>
        <dbReference type="SMART" id="SM00853"/>
    </source>
</evidence>
<evidence type="ECO:0008006" key="8">
    <source>
        <dbReference type="Google" id="ProtNLM"/>
    </source>
</evidence>
<organism evidence="6 7">
    <name type="scientific">Neodothiora populina</name>
    <dbReference type="NCBI Taxonomy" id="2781224"/>
    <lineage>
        <taxon>Eukaryota</taxon>
        <taxon>Fungi</taxon>
        <taxon>Dikarya</taxon>
        <taxon>Ascomycota</taxon>
        <taxon>Pezizomycotina</taxon>
        <taxon>Dothideomycetes</taxon>
        <taxon>Dothideomycetidae</taxon>
        <taxon>Dothideales</taxon>
        <taxon>Dothioraceae</taxon>
        <taxon>Neodothiora</taxon>
    </lineage>
</organism>
<dbReference type="NCBIfam" id="TIGR00585">
    <property type="entry name" value="mutl"/>
    <property type="match status" value="1"/>
</dbReference>
<dbReference type="InterPro" id="IPR014762">
    <property type="entry name" value="DNA_mismatch_repair_CS"/>
</dbReference>
<feature type="region of interest" description="Disordered" evidence="3">
    <location>
        <begin position="390"/>
        <end position="427"/>
    </location>
</feature>
<dbReference type="Gene3D" id="3.30.230.10">
    <property type="match status" value="1"/>
</dbReference>
<dbReference type="Pfam" id="PF01119">
    <property type="entry name" value="DNA_mis_repair"/>
    <property type="match status" value="1"/>
</dbReference>
<evidence type="ECO:0000313" key="6">
    <source>
        <dbReference type="EMBL" id="KAL1305496.1"/>
    </source>
</evidence>
<evidence type="ECO:0000259" key="5">
    <source>
        <dbReference type="SMART" id="SM01340"/>
    </source>
</evidence>
<dbReference type="CDD" id="cd03484">
    <property type="entry name" value="MutL_Trans_hPMS_2_like"/>
    <property type="match status" value="1"/>
</dbReference>
<gene>
    <name evidence="6" type="ORF">AAFC00_002371</name>
</gene>
<dbReference type="SUPFAM" id="SSF118116">
    <property type="entry name" value="DNA mismatch repair protein MutL"/>
    <property type="match status" value="1"/>
</dbReference>
<keyword evidence="7" id="KW-1185">Reference proteome</keyword>
<dbReference type="Gene3D" id="3.30.565.10">
    <property type="entry name" value="Histidine kinase-like ATPase, C-terminal domain"/>
    <property type="match status" value="1"/>
</dbReference>
<dbReference type="SMART" id="SM01340">
    <property type="entry name" value="DNA_mis_repair"/>
    <property type="match status" value="1"/>
</dbReference>
<dbReference type="InterPro" id="IPR042121">
    <property type="entry name" value="MutL_C_regsub"/>
</dbReference>
<dbReference type="EMBL" id="JBFMKM010000007">
    <property type="protein sequence ID" value="KAL1305496.1"/>
    <property type="molecule type" value="Genomic_DNA"/>
</dbReference>
<dbReference type="InterPro" id="IPR014790">
    <property type="entry name" value="MutL_C"/>
</dbReference>
<dbReference type="PROSITE" id="PS00058">
    <property type="entry name" value="DNA_MISMATCH_REPAIR_1"/>
    <property type="match status" value="1"/>
</dbReference>
<evidence type="ECO:0000256" key="3">
    <source>
        <dbReference type="SAM" id="MobiDB-lite"/>
    </source>
</evidence>
<dbReference type="SMART" id="SM00853">
    <property type="entry name" value="MutL_C"/>
    <property type="match status" value="1"/>
</dbReference>
<dbReference type="InterPro" id="IPR037198">
    <property type="entry name" value="MutL_C_sf"/>
</dbReference>
<dbReference type="InterPro" id="IPR036890">
    <property type="entry name" value="HATPase_C_sf"/>
</dbReference>
<dbReference type="InterPro" id="IPR020568">
    <property type="entry name" value="Ribosomal_Su5_D2-typ_SF"/>
</dbReference>
<evidence type="ECO:0000256" key="1">
    <source>
        <dbReference type="ARBA" id="ARBA00006082"/>
    </source>
</evidence>
<comment type="similarity">
    <text evidence="1">Belongs to the DNA mismatch repair MutL/HexB family.</text>
</comment>
<feature type="compositionally biased region" description="Polar residues" evidence="3">
    <location>
        <begin position="397"/>
        <end position="408"/>
    </location>
</feature>
<feature type="region of interest" description="Disordered" evidence="3">
    <location>
        <begin position="537"/>
        <end position="677"/>
    </location>
</feature>
<feature type="domain" description="MutL C-terminal dimerisation" evidence="4">
    <location>
        <begin position="786"/>
        <end position="943"/>
    </location>
</feature>
<reference evidence="6 7" key="1">
    <citation type="submission" date="2024-07" db="EMBL/GenBank/DDBJ databases">
        <title>Draft sequence of the Neodothiora populina.</title>
        <authorList>
            <person name="Drown D.D."/>
            <person name="Schuette U.S."/>
            <person name="Buechlein A.B."/>
            <person name="Rusch D.R."/>
            <person name="Winton L.W."/>
            <person name="Adams G.A."/>
        </authorList>
    </citation>
    <scope>NUCLEOTIDE SEQUENCE [LARGE SCALE GENOMIC DNA]</scope>
    <source>
        <strain evidence="6 7">CPC 39397</strain>
    </source>
</reference>